<proteinExistence type="predicted"/>
<gene>
    <name evidence="1" type="ORF">H3H51_03345</name>
</gene>
<dbReference type="RefSeq" id="WP_183087595.1">
    <property type="nucleotide sequence ID" value="NZ_JACJUD010000001.1"/>
</dbReference>
<dbReference type="EMBL" id="JACJUD010000001">
    <property type="protein sequence ID" value="MBB2494039.1"/>
    <property type="molecule type" value="Genomic_DNA"/>
</dbReference>
<comment type="caution">
    <text evidence="1">The sequence shown here is derived from an EMBL/GenBank/DDBJ whole genome shotgun (WGS) entry which is preliminary data.</text>
</comment>
<organism evidence="1 2">
    <name type="scientific">Aquipseudomonas ullengensis</name>
    <dbReference type="NCBI Taxonomy" id="2759166"/>
    <lineage>
        <taxon>Bacteria</taxon>
        <taxon>Pseudomonadati</taxon>
        <taxon>Pseudomonadota</taxon>
        <taxon>Gammaproteobacteria</taxon>
        <taxon>Pseudomonadales</taxon>
        <taxon>Pseudomonadaceae</taxon>
        <taxon>Aquipseudomonas</taxon>
    </lineage>
</organism>
<keyword evidence="2" id="KW-1185">Reference proteome</keyword>
<dbReference type="Proteomes" id="UP000542720">
    <property type="component" value="Unassembled WGS sequence"/>
</dbReference>
<sequence length="62" mass="6083">MASFIHKHAHSGALAGAGLYGIAASIALALSLGLGHAQPHSTASTELPPGLRSLLAGIRVGS</sequence>
<dbReference type="AlphaFoldDB" id="A0A7W4Q8V2"/>
<reference evidence="1 2" key="1">
    <citation type="submission" date="2020-08" db="EMBL/GenBank/DDBJ databases">
        <authorList>
            <person name="Kim C.M."/>
        </authorList>
    </citation>
    <scope>NUCLEOTIDE SEQUENCE [LARGE SCALE GENOMIC DNA]</scope>
    <source>
        <strain evidence="1 2">UL070</strain>
    </source>
</reference>
<evidence type="ECO:0000313" key="2">
    <source>
        <dbReference type="Proteomes" id="UP000542720"/>
    </source>
</evidence>
<protein>
    <submittedName>
        <fullName evidence="1">Uncharacterized protein</fullName>
    </submittedName>
</protein>
<evidence type="ECO:0000313" key="1">
    <source>
        <dbReference type="EMBL" id="MBB2494039.1"/>
    </source>
</evidence>
<accession>A0A7W4Q8V2</accession>
<name>A0A7W4Q8V2_9GAMM</name>